<evidence type="ECO:0000313" key="9">
    <source>
        <dbReference type="Proteomes" id="UP000260828"/>
    </source>
</evidence>
<reference evidence="5" key="3">
    <citation type="journal article" date="2018" name="BMC Genomics">
        <title>Whole genome sequencing and function prediction of 133 gut anaerobes isolated from chicken caecum in pure cultures.</title>
        <authorList>
            <person name="Medvecky M."/>
            <person name="Cejkova D."/>
            <person name="Polansky O."/>
            <person name="Karasova D."/>
            <person name="Kubasova T."/>
            <person name="Cizek A."/>
            <person name="Rychlik I."/>
        </authorList>
    </citation>
    <scope>NUCLEOTIDE SEQUENCE</scope>
    <source>
        <strain evidence="5">An175</strain>
    </source>
</reference>
<evidence type="ECO:0000313" key="8">
    <source>
        <dbReference type="Proteomes" id="UP000196386"/>
    </source>
</evidence>
<reference evidence="4 7" key="1">
    <citation type="submission" date="2015-09" db="EMBL/GenBank/DDBJ databases">
        <authorList>
            <consortium name="Pathogen Informatics"/>
        </authorList>
    </citation>
    <scope>NUCLEOTIDE SEQUENCE [LARGE SCALE GENOMIC DNA]</scope>
    <source>
        <strain evidence="4 7">2789STDY5834939</strain>
    </source>
</reference>
<evidence type="ECO:0000256" key="3">
    <source>
        <dbReference type="ARBA" id="ARBA00023065"/>
    </source>
</evidence>
<dbReference type="Gene3D" id="1.20.1690.10">
    <property type="entry name" value="V-type ATP synthase subunit C domain"/>
    <property type="match status" value="2"/>
</dbReference>
<protein>
    <submittedName>
        <fullName evidence="5">V-type ATP synthase subunit C</fullName>
    </submittedName>
    <submittedName>
        <fullName evidence="4">V-type sodium pump subunit C</fullName>
    </submittedName>
</protein>
<dbReference type="Proteomes" id="UP000260828">
    <property type="component" value="Unassembled WGS sequence"/>
</dbReference>
<name>A0A174Q6G0_9FIRM</name>
<dbReference type="GeneID" id="72462589"/>
<dbReference type="InterPro" id="IPR002843">
    <property type="entry name" value="ATPase_V0-cplx_csu/dsu"/>
</dbReference>
<dbReference type="EMBL" id="NFKP01000009">
    <property type="protein sequence ID" value="OUP69451.1"/>
    <property type="molecule type" value="Genomic_DNA"/>
</dbReference>
<evidence type="ECO:0000313" key="6">
    <source>
        <dbReference type="EMBL" id="RGE65459.1"/>
    </source>
</evidence>
<dbReference type="SUPFAM" id="SSF103486">
    <property type="entry name" value="V-type ATP synthase subunit C"/>
    <property type="match status" value="1"/>
</dbReference>
<comment type="similarity">
    <text evidence="1">Belongs to the V-ATPase V0D/AC39 subunit family.</text>
</comment>
<sequence>MSDSLYTYAVARIRSKELTLLNAQAIDQLLAAKSYDECLRLLADRGWGDGEVAADDARLLAAEREKTWNLIGELVEDMSVFDVFLYANDYHNLKAAIKLVCTGESDFGVFISHGTVDSGAILEAVRAKEFGALPEAMRAPAEEAYNALSQTRDGQLCDIIIDRAALEAIERAGQASDSELIRQYAELTVAAADIKTAVRCRRTGKPLEFIRRALAPCASLDVYQLAKAAAEGDEAISDYLSLTDYAGAVPALEQSPSAFERWCDNVIIESIRPQQFLAFGIGPLAAYILGRENEIKTVRIILSGKRNDLPEASIRERVREMYV</sequence>
<evidence type="ECO:0000313" key="7">
    <source>
        <dbReference type="Proteomes" id="UP000095765"/>
    </source>
</evidence>
<accession>A0A174Q6G0</accession>
<dbReference type="InterPro" id="IPR044911">
    <property type="entry name" value="V-type_ATPase_csu/dsu_dom_3"/>
</dbReference>
<keyword evidence="3" id="KW-0406">Ion transport</keyword>
<reference evidence="8" key="2">
    <citation type="submission" date="2017-04" db="EMBL/GenBank/DDBJ databases">
        <title>Function of individual gut microbiota members based on whole genome sequencing of pure cultures obtained from chicken caecum.</title>
        <authorList>
            <person name="Medvecky M."/>
            <person name="Cejkova D."/>
            <person name="Polansky O."/>
            <person name="Karasova D."/>
            <person name="Kubasova T."/>
            <person name="Cizek A."/>
            <person name="Rychlik I."/>
        </authorList>
    </citation>
    <scope>NUCLEOTIDE SEQUENCE [LARGE SCALE GENOMIC DNA]</scope>
    <source>
        <strain evidence="8">An175</strain>
    </source>
</reference>
<dbReference type="EMBL" id="CZBE01000009">
    <property type="protein sequence ID" value="CUP67416.1"/>
    <property type="molecule type" value="Genomic_DNA"/>
</dbReference>
<keyword evidence="2" id="KW-0813">Transport</keyword>
<dbReference type="InterPro" id="IPR035067">
    <property type="entry name" value="V-type_ATPase_csu/dsu"/>
</dbReference>
<dbReference type="RefSeq" id="WP_024730722.1">
    <property type="nucleotide sequence ID" value="NZ_CABIWA010000012.1"/>
</dbReference>
<dbReference type="InterPro" id="IPR036079">
    <property type="entry name" value="ATPase_csu/dsu_sf"/>
</dbReference>
<evidence type="ECO:0000256" key="2">
    <source>
        <dbReference type="ARBA" id="ARBA00022448"/>
    </source>
</evidence>
<dbReference type="OrthoDB" id="1653at2"/>
<proteinExistence type="inferred from homology"/>
<evidence type="ECO:0000313" key="4">
    <source>
        <dbReference type="EMBL" id="CUP67416.1"/>
    </source>
</evidence>
<reference evidence="6 9" key="4">
    <citation type="submission" date="2018-08" db="EMBL/GenBank/DDBJ databases">
        <title>A genome reference for cultivated species of the human gut microbiota.</title>
        <authorList>
            <person name="Zou Y."/>
            <person name="Xue W."/>
            <person name="Luo G."/>
        </authorList>
    </citation>
    <scope>NUCLEOTIDE SEQUENCE [LARGE SCALE GENOMIC DNA]</scope>
    <source>
        <strain evidence="6 9">TF05-12AC</strain>
    </source>
</reference>
<organism evidence="4 7">
    <name type="scientific">Anaerotruncus colihominis</name>
    <dbReference type="NCBI Taxonomy" id="169435"/>
    <lineage>
        <taxon>Bacteria</taxon>
        <taxon>Bacillati</taxon>
        <taxon>Bacillota</taxon>
        <taxon>Clostridia</taxon>
        <taxon>Eubacteriales</taxon>
        <taxon>Oscillospiraceae</taxon>
        <taxon>Anaerotruncus</taxon>
    </lineage>
</organism>
<dbReference type="EMBL" id="QVME01000013">
    <property type="protein sequence ID" value="RGE65459.1"/>
    <property type="molecule type" value="Genomic_DNA"/>
</dbReference>
<evidence type="ECO:0000256" key="1">
    <source>
        <dbReference type="ARBA" id="ARBA00006709"/>
    </source>
</evidence>
<dbReference type="InterPro" id="IPR050873">
    <property type="entry name" value="V-ATPase_V0D/AC39_subunit"/>
</dbReference>
<dbReference type="Proteomes" id="UP000095765">
    <property type="component" value="Unassembled WGS sequence"/>
</dbReference>
<dbReference type="Pfam" id="PF01992">
    <property type="entry name" value="vATP-synt_AC39"/>
    <property type="match status" value="1"/>
</dbReference>
<dbReference type="GO" id="GO:0046961">
    <property type="term" value="F:proton-transporting ATPase activity, rotational mechanism"/>
    <property type="evidence" value="ECO:0007669"/>
    <property type="project" value="InterPro"/>
</dbReference>
<dbReference type="Proteomes" id="UP000196386">
    <property type="component" value="Unassembled WGS sequence"/>
</dbReference>
<dbReference type="AlphaFoldDB" id="A0A174Q6G0"/>
<dbReference type="PANTHER" id="PTHR38682:SF1">
    <property type="entry name" value="V-TYPE ATP SYNTHASE SUBUNIT C"/>
    <property type="match status" value="1"/>
</dbReference>
<dbReference type="Gene3D" id="1.10.132.50">
    <property type="entry name" value="ATP synthase (C/AC39) subunit, domain 3"/>
    <property type="match status" value="1"/>
</dbReference>
<evidence type="ECO:0000313" key="5">
    <source>
        <dbReference type="EMBL" id="OUP69451.1"/>
    </source>
</evidence>
<gene>
    <name evidence="4" type="primary">ntpC</name>
    <name evidence="5" type="ORF">B5F11_08860</name>
    <name evidence="6" type="ORF">DXC40_17050</name>
    <name evidence="4" type="ORF">ERS852551_01556</name>
</gene>
<dbReference type="PANTHER" id="PTHR38682">
    <property type="entry name" value="V-TYPE ATP SYNTHASE SUBUNIT C"/>
    <property type="match status" value="1"/>
</dbReference>